<reference evidence="17 18" key="1">
    <citation type="submission" date="2018-03" db="EMBL/GenBank/DDBJ databases">
        <title>Massilia armeniaca sp. nov., isolated from desert soil.</title>
        <authorList>
            <person name="Huang H."/>
            <person name="Ren M."/>
        </authorList>
    </citation>
    <scope>NUCLEOTIDE SEQUENCE [LARGE SCALE GENOMIC DNA]</scope>
    <source>
        <strain evidence="17 18">ZMN-3</strain>
    </source>
</reference>
<dbReference type="OrthoDB" id="8671598at2"/>
<dbReference type="Gene3D" id="2.40.170.20">
    <property type="entry name" value="TonB-dependent receptor, beta-barrel domain"/>
    <property type="match status" value="1"/>
</dbReference>
<dbReference type="Gene3D" id="2.170.130.10">
    <property type="entry name" value="TonB-dependent receptor, plug domain"/>
    <property type="match status" value="1"/>
</dbReference>
<evidence type="ECO:0000256" key="14">
    <source>
        <dbReference type="SAM" id="SignalP"/>
    </source>
</evidence>
<dbReference type="CDD" id="cd01347">
    <property type="entry name" value="ligand_gated_channel"/>
    <property type="match status" value="1"/>
</dbReference>
<dbReference type="PANTHER" id="PTHR30069:SF29">
    <property type="entry name" value="HEMOGLOBIN AND HEMOGLOBIN-HAPTOGLOBIN-BINDING PROTEIN 1-RELATED"/>
    <property type="match status" value="1"/>
</dbReference>
<feature type="signal peptide" evidence="14">
    <location>
        <begin position="1"/>
        <end position="22"/>
    </location>
</feature>
<evidence type="ECO:0000259" key="16">
    <source>
        <dbReference type="Pfam" id="PF07715"/>
    </source>
</evidence>
<dbReference type="Pfam" id="PF07715">
    <property type="entry name" value="Plug"/>
    <property type="match status" value="1"/>
</dbReference>
<dbReference type="InterPro" id="IPR000531">
    <property type="entry name" value="Beta-barrel_TonB"/>
</dbReference>
<evidence type="ECO:0000256" key="13">
    <source>
        <dbReference type="SAM" id="MobiDB-lite"/>
    </source>
</evidence>
<dbReference type="GO" id="GO:0044718">
    <property type="term" value="P:siderophore transmembrane transport"/>
    <property type="evidence" value="ECO:0007669"/>
    <property type="project" value="TreeGrafter"/>
</dbReference>
<dbReference type="SUPFAM" id="SSF56935">
    <property type="entry name" value="Porins"/>
    <property type="match status" value="1"/>
</dbReference>
<organism evidence="17 18">
    <name type="scientific">Pseudoduganella armeniaca</name>
    <dbReference type="NCBI Taxonomy" id="2072590"/>
    <lineage>
        <taxon>Bacteria</taxon>
        <taxon>Pseudomonadati</taxon>
        <taxon>Pseudomonadota</taxon>
        <taxon>Betaproteobacteria</taxon>
        <taxon>Burkholderiales</taxon>
        <taxon>Oxalobacteraceae</taxon>
        <taxon>Telluria group</taxon>
        <taxon>Pseudoduganella</taxon>
    </lineage>
</organism>
<keyword evidence="18" id="KW-1185">Reference proteome</keyword>
<evidence type="ECO:0000256" key="1">
    <source>
        <dbReference type="ARBA" id="ARBA00004571"/>
    </source>
</evidence>
<keyword evidence="7 12" id="KW-0798">TonB box</keyword>
<dbReference type="RefSeq" id="WP_107140184.1">
    <property type="nucleotide sequence ID" value="NZ_CP028324.1"/>
</dbReference>
<dbReference type="PROSITE" id="PS52016">
    <property type="entry name" value="TONB_DEPENDENT_REC_3"/>
    <property type="match status" value="1"/>
</dbReference>
<name>A0A2R4C5F3_9BURK</name>
<dbReference type="InterPro" id="IPR039426">
    <property type="entry name" value="TonB-dep_rcpt-like"/>
</dbReference>
<dbReference type="GO" id="GO:0015344">
    <property type="term" value="F:siderophore uptake transmembrane transporter activity"/>
    <property type="evidence" value="ECO:0007669"/>
    <property type="project" value="TreeGrafter"/>
</dbReference>
<evidence type="ECO:0000256" key="10">
    <source>
        <dbReference type="ARBA" id="ARBA00023237"/>
    </source>
</evidence>
<dbReference type="KEGG" id="masz:C9I28_03215"/>
<keyword evidence="6 14" id="KW-0732">Signal</keyword>
<evidence type="ECO:0000256" key="2">
    <source>
        <dbReference type="ARBA" id="ARBA00009810"/>
    </source>
</evidence>
<keyword evidence="3 11" id="KW-0813">Transport</keyword>
<evidence type="ECO:0000256" key="11">
    <source>
        <dbReference type="PROSITE-ProRule" id="PRU01360"/>
    </source>
</evidence>
<evidence type="ECO:0000256" key="7">
    <source>
        <dbReference type="ARBA" id="ARBA00023077"/>
    </source>
</evidence>
<feature type="region of interest" description="Disordered" evidence="13">
    <location>
        <begin position="469"/>
        <end position="488"/>
    </location>
</feature>
<dbReference type="Pfam" id="PF00593">
    <property type="entry name" value="TonB_dep_Rec_b-barrel"/>
    <property type="match status" value="1"/>
</dbReference>
<sequence>MPSEHLVRGWLALALCCGTAAAVDTLTTVEVKGTRHDQRRDDTANIVVLGRAQLAADADRTMAEALQRLPGITVETTGRGATIRMRGLGSGYTQVLLDGVPASAGFSIDALAPELVERVEILRTASAELGTQAIAGTVNIVLRKAPPRALAEYGTGVEWPDGRPAPRASAQWSGKGSTLSWLVGINAARGVLPEPQLLRERLPAGTRAMAIDNLSVTDSVTVAPRLTWRLGDADTLTWQGFAGMTWRRITAAGRELPGTTAPSQFTAQDSVFRSRAPLLRGELTWQHQFTDGATLALTALASHSPRTSDFDFAGRETAAALPTLRAVQADIGDDVLLSKGRYGAAPLGAHTIVVGWDISVAKRQQTRVEHELAPDGALNFALDQRYDGHVRRAAAYIQDDWQRGAWSLSAGLRHEALATSVAGTDARSRLWSPVLQAALKLTPATTLRTGISRTFKAPTMVELVPRRYTTDNNNSVTNPDTEGNPALRPEVAWGVDAGIDRYLAGGGLLSASAYSRRIDDVVVQQLSSTHGRWLSRPVNAGRATVHGVALEAKVALSAALTLRGNAAFNWSRVAALPRPDNRLDRQAPASGTLGLDYRVGAVALGANYLFQRGTVARTAAALVEHGGRQRKLDAWATWQLDKQRRFRVDALNLLRRDGMTQRQYGPDEHGLWQDAVTRTHSYRTLRIGFELHQ</sequence>
<evidence type="ECO:0000256" key="6">
    <source>
        <dbReference type="ARBA" id="ARBA00022729"/>
    </source>
</evidence>
<protein>
    <recommendedName>
        <fullName evidence="19">TonB-dependent receptor</fullName>
    </recommendedName>
</protein>
<keyword evidence="10 11" id="KW-0998">Cell outer membrane</keyword>
<comment type="similarity">
    <text evidence="2 11 12">Belongs to the TonB-dependent receptor family.</text>
</comment>
<evidence type="ECO:0000313" key="18">
    <source>
        <dbReference type="Proteomes" id="UP000240505"/>
    </source>
</evidence>
<feature type="domain" description="TonB-dependent receptor-like beta-barrel" evidence="15">
    <location>
        <begin position="237"/>
        <end position="640"/>
    </location>
</feature>
<dbReference type="InterPro" id="IPR037066">
    <property type="entry name" value="Plug_dom_sf"/>
</dbReference>
<evidence type="ECO:0000259" key="15">
    <source>
        <dbReference type="Pfam" id="PF00593"/>
    </source>
</evidence>
<keyword evidence="9" id="KW-0675">Receptor</keyword>
<evidence type="ECO:0000313" key="17">
    <source>
        <dbReference type="EMBL" id="AVR94833.1"/>
    </source>
</evidence>
<comment type="subcellular location">
    <subcellularLocation>
        <location evidence="1 11">Cell outer membrane</location>
        <topology evidence="1 11">Multi-pass membrane protein</topology>
    </subcellularLocation>
</comment>
<keyword evidence="4 11" id="KW-1134">Transmembrane beta strand</keyword>
<dbReference type="InterPro" id="IPR012910">
    <property type="entry name" value="Plug_dom"/>
</dbReference>
<evidence type="ECO:0000256" key="8">
    <source>
        <dbReference type="ARBA" id="ARBA00023136"/>
    </source>
</evidence>
<gene>
    <name evidence="17" type="ORF">C9I28_03215</name>
</gene>
<dbReference type="InterPro" id="IPR036942">
    <property type="entry name" value="Beta-barrel_TonB_sf"/>
</dbReference>
<keyword evidence="5 11" id="KW-0812">Transmembrane</keyword>
<dbReference type="PANTHER" id="PTHR30069">
    <property type="entry name" value="TONB-DEPENDENT OUTER MEMBRANE RECEPTOR"/>
    <property type="match status" value="1"/>
</dbReference>
<dbReference type="Proteomes" id="UP000240505">
    <property type="component" value="Chromosome"/>
</dbReference>
<evidence type="ECO:0000256" key="4">
    <source>
        <dbReference type="ARBA" id="ARBA00022452"/>
    </source>
</evidence>
<feature type="chain" id="PRO_5015356068" description="TonB-dependent receptor" evidence="14">
    <location>
        <begin position="23"/>
        <end position="693"/>
    </location>
</feature>
<evidence type="ECO:0000256" key="12">
    <source>
        <dbReference type="RuleBase" id="RU003357"/>
    </source>
</evidence>
<accession>A0A2R4C5F3</accession>
<evidence type="ECO:0000256" key="3">
    <source>
        <dbReference type="ARBA" id="ARBA00022448"/>
    </source>
</evidence>
<dbReference type="GO" id="GO:0009279">
    <property type="term" value="C:cell outer membrane"/>
    <property type="evidence" value="ECO:0007669"/>
    <property type="project" value="UniProtKB-SubCell"/>
</dbReference>
<dbReference type="EMBL" id="CP028324">
    <property type="protein sequence ID" value="AVR94833.1"/>
    <property type="molecule type" value="Genomic_DNA"/>
</dbReference>
<feature type="compositionally biased region" description="Polar residues" evidence="13">
    <location>
        <begin position="470"/>
        <end position="481"/>
    </location>
</feature>
<evidence type="ECO:0000256" key="5">
    <source>
        <dbReference type="ARBA" id="ARBA00022692"/>
    </source>
</evidence>
<dbReference type="AlphaFoldDB" id="A0A2R4C5F3"/>
<feature type="domain" description="TonB-dependent receptor plug" evidence="16">
    <location>
        <begin position="40"/>
        <end position="137"/>
    </location>
</feature>
<evidence type="ECO:0000256" key="9">
    <source>
        <dbReference type="ARBA" id="ARBA00023170"/>
    </source>
</evidence>
<proteinExistence type="inferred from homology"/>
<evidence type="ECO:0008006" key="19">
    <source>
        <dbReference type="Google" id="ProtNLM"/>
    </source>
</evidence>
<keyword evidence="8 11" id="KW-0472">Membrane</keyword>